<evidence type="ECO:0000256" key="8">
    <source>
        <dbReference type="ARBA" id="ARBA00022741"/>
    </source>
</evidence>
<dbReference type="PROSITE" id="PS00108">
    <property type="entry name" value="PROTEIN_KINASE_ST"/>
    <property type="match status" value="1"/>
</dbReference>
<evidence type="ECO:0000256" key="14">
    <source>
        <dbReference type="ARBA" id="ARBA00048679"/>
    </source>
</evidence>
<proteinExistence type="inferred from homology"/>
<dbReference type="FunFam" id="1.10.238.10:FF:000001">
    <property type="entry name" value="Calmodulin 1"/>
    <property type="match status" value="1"/>
</dbReference>
<keyword evidence="10" id="KW-0106">Calcium</keyword>
<protein>
    <recommendedName>
        <fullName evidence="3">non-specific serine/threonine protein kinase</fullName>
        <ecNumber evidence="3">2.7.11.1</ecNumber>
    </recommendedName>
</protein>
<dbReference type="GO" id="GO:0005524">
    <property type="term" value="F:ATP binding"/>
    <property type="evidence" value="ECO:0007669"/>
    <property type="project" value="UniProtKB-UniRule"/>
</dbReference>
<dbReference type="Proteomes" id="UP001152797">
    <property type="component" value="Unassembled WGS sequence"/>
</dbReference>
<dbReference type="GO" id="GO:0004674">
    <property type="term" value="F:protein serine/threonine kinase activity"/>
    <property type="evidence" value="ECO:0007669"/>
    <property type="project" value="UniProtKB-KW"/>
</dbReference>
<evidence type="ECO:0000313" key="19">
    <source>
        <dbReference type="EMBL" id="CAI3979517.1"/>
    </source>
</evidence>
<dbReference type="FunFam" id="1.10.510.10:FF:000571">
    <property type="entry name" value="Maternal embryonic leucine zipper kinase"/>
    <property type="match status" value="1"/>
</dbReference>
<dbReference type="AlphaFoldDB" id="A0A9P1BTT4"/>
<dbReference type="SUPFAM" id="SSF47473">
    <property type="entry name" value="EF-hand"/>
    <property type="match status" value="1"/>
</dbReference>
<dbReference type="InterPro" id="IPR017441">
    <property type="entry name" value="Protein_kinase_ATP_BS"/>
</dbReference>
<evidence type="ECO:0000256" key="16">
    <source>
        <dbReference type="SAM" id="MobiDB-lite"/>
    </source>
</evidence>
<evidence type="ECO:0000259" key="18">
    <source>
        <dbReference type="PROSITE" id="PS50222"/>
    </source>
</evidence>
<dbReference type="OrthoDB" id="442440at2759"/>
<dbReference type="Pfam" id="PF00069">
    <property type="entry name" value="Pkinase"/>
    <property type="match status" value="1"/>
</dbReference>
<dbReference type="InterPro" id="IPR011009">
    <property type="entry name" value="Kinase-like_dom_sf"/>
</dbReference>
<evidence type="ECO:0000256" key="15">
    <source>
        <dbReference type="PROSITE-ProRule" id="PRU10141"/>
    </source>
</evidence>
<evidence type="ECO:0000256" key="9">
    <source>
        <dbReference type="ARBA" id="ARBA00022777"/>
    </source>
</evidence>
<dbReference type="PROSITE" id="PS00018">
    <property type="entry name" value="EF_HAND_1"/>
    <property type="match status" value="4"/>
</dbReference>
<dbReference type="PROSITE" id="PS50222">
    <property type="entry name" value="EF_HAND_2"/>
    <property type="match status" value="4"/>
</dbReference>
<keyword evidence="7" id="KW-0677">Repeat</keyword>
<dbReference type="InterPro" id="IPR008271">
    <property type="entry name" value="Ser/Thr_kinase_AS"/>
</dbReference>
<gene>
    <name evidence="19" type="ORF">C1SCF055_LOCUS7460</name>
</gene>
<keyword evidence="6" id="KW-0479">Metal-binding</keyword>
<evidence type="ECO:0000256" key="6">
    <source>
        <dbReference type="ARBA" id="ARBA00022723"/>
    </source>
</evidence>
<dbReference type="Gene3D" id="1.10.238.10">
    <property type="entry name" value="EF-hand"/>
    <property type="match status" value="2"/>
</dbReference>
<comment type="cofactor">
    <cofactor evidence="1">
        <name>Mg(2+)</name>
        <dbReference type="ChEBI" id="CHEBI:18420"/>
    </cofactor>
</comment>
<comment type="catalytic activity">
    <reaction evidence="13">
        <text>L-threonyl-[protein] + ATP = O-phospho-L-threonyl-[protein] + ADP + H(+)</text>
        <dbReference type="Rhea" id="RHEA:46608"/>
        <dbReference type="Rhea" id="RHEA-COMP:11060"/>
        <dbReference type="Rhea" id="RHEA-COMP:11605"/>
        <dbReference type="ChEBI" id="CHEBI:15378"/>
        <dbReference type="ChEBI" id="CHEBI:30013"/>
        <dbReference type="ChEBI" id="CHEBI:30616"/>
        <dbReference type="ChEBI" id="CHEBI:61977"/>
        <dbReference type="ChEBI" id="CHEBI:456216"/>
        <dbReference type="EC" id="2.7.11.1"/>
    </reaction>
</comment>
<dbReference type="CDD" id="cd05117">
    <property type="entry name" value="STKc_CAMK"/>
    <property type="match status" value="1"/>
</dbReference>
<evidence type="ECO:0000256" key="5">
    <source>
        <dbReference type="ARBA" id="ARBA00022679"/>
    </source>
</evidence>
<sequence>MGAGSSKTCEGADSQSEDSRSESEESSEESENSSLAVENGDARDGFVTRLKACCCSSCGCSPRPSNPGRRMLQPKVLSPDMQGKDVHDFYDFNEGDILGQGGFATVCRAIGKQTKQPRAIKIILKDKVPNKERLQREIQTLFALDHPNIIKVFTSFEDAYQLYLVMECCEGGELFDAIIEQLKMSESDAAIIMQQIFRALVYLHENGVCHRDLKPENFLLMKKGPIRDNTLKIIDFGISAHFEPGHHHHVTTFTSKVGTPYYVAPEVVTRFPRYTEKVDCWSAGVIMYILLSGMFPFKEERTKDTLQKVLSGKYGFPPEIFQKVSKGAKDLIRKLLQKNVDQRLSAKEALKDPWITSCAQLSTIPLSSAVLNNLRKYSAENRLKKVALAILARQQHDEVFTQLKKQFDELDENGDGIITFAELKQGMKKAGLAGGLSNKELHTLATSLDADGSGEIDYTEFLAAAMERKSLVQESAVWAAFRVFDKNDDGRISKKELEEVLSSQEVHSTLSKDQIERIVKEVDTNGDGFIDFNEFMTMIRT</sequence>
<feature type="domain" description="EF-hand" evidence="18">
    <location>
        <begin position="472"/>
        <end position="507"/>
    </location>
</feature>
<dbReference type="GO" id="GO:0005509">
    <property type="term" value="F:calcium ion binding"/>
    <property type="evidence" value="ECO:0007669"/>
    <property type="project" value="InterPro"/>
</dbReference>
<comment type="caution">
    <text evidence="19">The sequence shown here is derived from an EMBL/GenBank/DDBJ whole genome shotgun (WGS) entry which is preliminary data.</text>
</comment>
<evidence type="ECO:0000256" key="3">
    <source>
        <dbReference type="ARBA" id="ARBA00012513"/>
    </source>
</evidence>
<evidence type="ECO:0000256" key="7">
    <source>
        <dbReference type="ARBA" id="ARBA00022737"/>
    </source>
</evidence>
<dbReference type="PANTHER" id="PTHR24349">
    <property type="entry name" value="SERINE/THREONINE-PROTEIN KINASE"/>
    <property type="match status" value="1"/>
</dbReference>
<evidence type="ECO:0000256" key="10">
    <source>
        <dbReference type="ARBA" id="ARBA00022837"/>
    </source>
</evidence>
<dbReference type="InterPro" id="IPR000719">
    <property type="entry name" value="Prot_kinase_dom"/>
</dbReference>
<dbReference type="InterPro" id="IPR050205">
    <property type="entry name" value="CDPK_Ser/Thr_kinases"/>
</dbReference>
<comment type="catalytic activity">
    <reaction evidence="14">
        <text>L-seryl-[protein] + ATP = O-phospho-L-seryl-[protein] + ADP + H(+)</text>
        <dbReference type="Rhea" id="RHEA:17989"/>
        <dbReference type="Rhea" id="RHEA-COMP:9863"/>
        <dbReference type="Rhea" id="RHEA-COMP:11604"/>
        <dbReference type="ChEBI" id="CHEBI:15378"/>
        <dbReference type="ChEBI" id="CHEBI:29999"/>
        <dbReference type="ChEBI" id="CHEBI:30616"/>
        <dbReference type="ChEBI" id="CHEBI:83421"/>
        <dbReference type="ChEBI" id="CHEBI:456216"/>
        <dbReference type="EC" id="2.7.11.1"/>
    </reaction>
</comment>
<dbReference type="SMART" id="SM00054">
    <property type="entry name" value="EFh"/>
    <property type="match status" value="4"/>
</dbReference>
<feature type="binding site" evidence="15">
    <location>
        <position position="125"/>
    </location>
    <ligand>
        <name>ATP</name>
        <dbReference type="ChEBI" id="CHEBI:30616"/>
    </ligand>
</feature>
<dbReference type="PROSITE" id="PS50011">
    <property type="entry name" value="PROTEIN_KINASE_DOM"/>
    <property type="match status" value="1"/>
</dbReference>
<evidence type="ECO:0000256" key="11">
    <source>
        <dbReference type="ARBA" id="ARBA00022840"/>
    </source>
</evidence>
<dbReference type="EMBL" id="CAMXCT010000491">
    <property type="protein sequence ID" value="CAI3979517.1"/>
    <property type="molecule type" value="Genomic_DNA"/>
</dbReference>
<dbReference type="EC" id="2.7.11.1" evidence="3"/>
<reference evidence="19" key="1">
    <citation type="submission" date="2022-10" db="EMBL/GenBank/DDBJ databases">
        <authorList>
            <person name="Chen Y."/>
            <person name="Dougan E. K."/>
            <person name="Chan C."/>
            <person name="Rhodes N."/>
            <person name="Thang M."/>
        </authorList>
    </citation>
    <scope>NUCLEOTIDE SEQUENCE</scope>
</reference>
<name>A0A9P1BTT4_9DINO</name>
<dbReference type="CDD" id="cd00051">
    <property type="entry name" value="EFh"/>
    <property type="match status" value="2"/>
</dbReference>
<dbReference type="InterPro" id="IPR011992">
    <property type="entry name" value="EF-hand-dom_pair"/>
</dbReference>
<feature type="domain" description="EF-hand" evidence="18">
    <location>
        <begin position="398"/>
        <end position="433"/>
    </location>
</feature>
<evidence type="ECO:0000313" key="21">
    <source>
        <dbReference type="EMBL" id="CAL4766829.1"/>
    </source>
</evidence>
<keyword evidence="5" id="KW-0808">Transferase</keyword>
<dbReference type="Pfam" id="PF13499">
    <property type="entry name" value="EF-hand_7"/>
    <property type="match status" value="2"/>
</dbReference>
<dbReference type="EMBL" id="CAMXCT030000491">
    <property type="protein sequence ID" value="CAL4766829.1"/>
    <property type="molecule type" value="Genomic_DNA"/>
</dbReference>
<keyword evidence="4 21" id="KW-0723">Serine/threonine-protein kinase</keyword>
<comment type="similarity">
    <text evidence="12">Belongs to the protein kinase superfamily. Ser/Thr protein kinase family. CDPK subfamily.</text>
</comment>
<feature type="region of interest" description="Disordered" evidence="16">
    <location>
        <begin position="1"/>
        <end position="40"/>
    </location>
</feature>
<organism evidence="19">
    <name type="scientific">Cladocopium goreaui</name>
    <dbReference type="NCBI Taxonomy" id="2562237"/>
    <lineage>
        <taxon>Eukaryota</taxon>
        <taxon>Sar</taxon>
        <taxon>Alveolata</taxon>
        <taxon>Dinophyceae</taxon>
        <taxon>Suessiales</taxon>
        <taxon>Symbiodiniaceae</taxon>
        <taxon>Cladocopium</taxon>
    </lineage>
</organism>
<dbReference type="EMBL" id="CAMXCT020000491">
    <property type="protein sequence ID" value="CAL1132892.1"/>
    <property type="molecule type" value="Genomic_DNA"/>
</dbReference>
<feature type="domain" description="Protein kinase" evidence="17">
    <location>
        <begin position="92"/>
        <end position="355"/>
    </location>
</feature>
<evidence type="ECO:0000256" key="1">
    <source>
        <dbReference type="ARBA" id="ARBA00001946"/>
    </source>
</evidence>
<accession>A0A9P1BTT4</accession>
<feature type="domain" description="EF-hand" evidence="18">
    <location>
        <begin position="510"/>
        <end position="541"/>
    </location>
</feature>
<comment type="subunit">
    <text evidence="2">Monomer.</text>
</comment>
<keyword evidence="11 15" id="KW-0067">ATP-binding</keyword>
<keyword evidence="9 21" id="KW-0418">Kinase</keyword>
<dbReference type="FunFam" id="3.30.200.20:FF:000315">
    <property type="entry name" value="Calcium-dependent protein kinase 3"/>
    <property type="match status" value="1"/>
</dbReference>
<reference evidence="20" key="2">
    <citation type="submission" date="2024-04" db="EMBL/GenBank/DDBJ databases">
        <authorList>
            <person name="Chen Y."/>
            <person name="Shah S."/>
            <person name="Dougan E. K."/>
            <person name="Thang M."/>
            <person name="Chan C."/>
        </authorList>
    </citation>
    <scope>NUCLEOTIDE SEQUENCE [LARGE SCALE GENOMIC DNA]</scope>
</reference>
<evidence type="ECO:0000313" key="20">
    <source>
        <dbReference type="EMBL" id="CAL1132892.1"/>
    </source>
</evidence>
<evidence type="ECO:0000313" key="22">
    <source>
        <dbReference type="Proteomes" id="UP001152797"/>
    </source>
</evidence>
<evidence type="ECO:0000256" key="12">
    <source>
        <dbReference type="ARBA" id="ARBA00024334"/>
    </source>
</evidence>
<evidence type="ECO:0000256" key="13">
    <source>
        <dbReference type="ARBA" id="ARBA00047899"/>
    </source>
</evidence>
<evidence type="ECO:0000256" key="2">
    <source>
        <dbReference type="ARBA" id="ARBA00011245"/>
    </source>
</evidence>
<keyword evidence="8 15" id="KW-0547">Nucleotide-binding</keyword>
<dbReference type="SUPFAM" id="SSF56112">
    <property type="entry name" value="Protein kinase-like (PK-like)"/>
    <property type="match status" value="1"/>
</dbReference>
<keyword evidence="22" id="KW-1185">Reference proteome</keyword>
<evidence type="ECO:0000256" key="4">
    <source>
        <dbReference type="ARBA" id="ARBA00022527"/>
    </source>
</evidence>
<feature type="domain" description="EF-hand" evidence="18">
    <location>
        <begin position="436"/>
        <end position="471"/>
    </location>
</feature>
<dbReference type="SMART" id="SM00220">
    <property type="entry name" value="S_TKc"/>
    <property type="match status" value="1"/>
</dbReference>
<dbReference type="InterPro" id="IPR018247">
    <property type="entry name" value="EF_Hand_1_Ca_BS"/>
</dbReference>
<dbReference type="Gene3D" id="3.30.200.20">
    <property type="entry name" value="Phosphorylase Kinase, domain 1"/>
    <property type="match status" value="1"/>
</dbReference>
<dbReference type="InterPro" id="IPR002048">
    <property type="entry name" value="EF_hand_dom"/>
</dbReference>
<evidence type="ECO:0000259" key="17">
    <source>
        <dbReference type="PROSITE" id="PS50011"/>
    </source>
</evidence>
<dbReference type="PROSITE" id="PS00107">
    <property type="entry name" value="PROTEIN_KINASE_ATP"/>
    <property type="match status" value="1"/>
</dbReference>
<dbReference type="Gene3D" id="1.10.510.10">
    <property type="entry name" value="Transferase(Phosphotransferase) domain 1"/>
    <property type="match status" value="1"/>
</dbReference>